<dbReference type="RefSeq" id="WP_134365163.1">
    <property type="nucleotide sequence ID" value="NZ_SOFY01000009.1"/>
</dbReference>
<keyword evidence="2" id="KW-1185">Reference proteome</keyword>
<accession>A0AAQ2HH98</accession>
<proteinExistence type="predicted"/>
<comment type="caution">
    <text evidence="1">The sequence shown here is derived from an EMBL/GenBank/DDBJ whole genome shotgun (WGS) entry which is preliminary data.</text>
</comment>
<organism evidence="1 2">
    <name type="scientific">Cryobacterium shii</name>
    <dbReference type="NCBI Taxonomy" id="1259235"/>
    <lineage>
        <taxon>Bacteria</taxon>
        <taxon>Bacillati</taxon>
        <taxon>Actinomycetota</taxon>
        <taxon>Actinomycetes</taxon>
        <taxon>Micrococcales</taxon>
        <taxon>Microbacteriaceae</taxon>
        <taxon>Cryobacterium</taxon>
    </lineage>
</organism>
<sequence>MKAVAKVVDRLVERFPHSPRPSFGRAVLEEHKALDGRPIREYVPVLVEHRAKGRLRLHDATKTS</sequence>
<reference evidence="1 2" key="1">
    <citation type="submission" date="2019-03" db="EMBL/GenBank/DDBJ databases">
        <title>Genomics of glacier-inhabiting Cryobacterium strains.</title>
        <authorList>
            <person name="Liu Q."/>
            <person name="Xin Y.-H."/>
        </authorList>
    </citation>
    <scope>NUCLEOTIDE SEQUENCE [LARGE SCALE GENOMIC DNA]</scope>
    <source>
        <strain evidence="2">TMT1-22</strain>
    </source>
</reference>
<evidence type="ECO:0000313" key="1">
    <source>
        <dbReference type="EMBL" id="TFC52623.1"/>
    </source>
</evidence>
<dbReference type="EMBL" id="SOFY01000009">
    <property type="protein sequence ID" value="TFC52623.1"/>
    <property type="molecule type" value="Genomic_DNA"/>
</dbReference>
<protein>
    <submittedName>
        <fullName evidence="1">Uncharacterized protein</fullName>
    </submittedName>
</protein>
<dbReference type="AlphaFoldDB" id="A0AAQ2HH98"/>
<evidence type="ECO:0000313" key="2">
    <source>
        <dbReference type="Proteomes" id="UP000297403"/>
    </source>
</evidence>
<dbReference type="Gene3D" id="1.10.8.1060">
    <property type="entry name" value="Corynebacterium glutamicum thioredoxin-dependent arsenate reductase, N-terminal domain"/>
    <property type="match status" value="1"/>
</dbReference>
<name>A0AAQ2HH98_9MICO</name>
<dbReference type="Proteomes" id="UP000297403">
    <property type="component" value="Unassembled WGS sequence"/>
</dbReference>
<dbReference type="NCBIfam" id="NF046112">
    <property type="entry name" value="MSMEG_6209_Nter"/>
    <property type="match status" value="1"/>
</dbReference>
<gene>
    <name evidence="1" type="ORF">E3O49_01065</name>
</gene>